<accession>A0A0A2C3M5</accession>
<reference evidence="3" key="1">
    <citation type="journal article" date="2014" name="Sci. Data">
        <title>Genomes of diverse isolates of the marine cyanobacterium Prochlorococcus.</title>
        <authorList>
            <person name="Biller S."/>
            <person name="Berube P."/>
            <person name="Thompson J."/>
            <person name="Kelly L."/>
            <person name="Roggensack S."/>
            <person name="Awad L."/>
            <person name="Roache-Johnson K."/>
            <person name="Ding H."/>
            <person name="Giovannoni S.J."/>
            <person name="Moore L.R."/>
            <person name="Chisholm S.W."/>
        </authorList>
    </citation>
    <scope>NUCLEOTIDE SEQUENCE [LARGE SCALE GENOMIC DNA]</scope>
    <source>
        <strain evidence="3">PAC1</strain>
    </source>
</reference>
<dbReference type="Proteomes" id="UP000030392">
    <property type="component" value="Unassembled WGS sequence"/>
</dbReference>
<keyword evidence="1" id="KW-1133">Transmembrane helix</keyword>
<name>A0A0A2C3M5_PROMR</name>
<sequence length="68" mass="7451">MIDFSHLLDFATQLPHPSDIGLIKPSGGFNIAAALCGLGAVFGASQFFYYSDDSKRIDPWAKPDNYKN</sequence>
<dbReference type="EMBL" id="JNAX01000014">
    <property type="protein sequence ID" value="KGG20102.1"/>
    <property type="molecule type" value="Genomic_DNA"/>
</dbReference>
<evidence type="ECO:0000256" key="1">
    <source>
        <dbReference type="SAM" id="Phobius"/>
    </source>
</evidence>
<comment type="caution">
    <text evidence="2">The sequence shown here is derived from an EMBL/GenBank/DDBJ whole genome shotgun (WGS) entry which is preliminary data.</text>
</comment>
<evidence type="ECO:0000313" key="2">
    <source>
        <dbReference type="EMBL" id="KGG20102.1"/>
    </source>
</evidence>
<protein>
    <submittedName>
        <fullName evidence="2">Uncharacterized protein</fullName>
    </submittedName>
</protein>
<keyword evidence="1" id="KW-0812">Transmembrane</keyword>
<organism evidence="2 3">
    <name type="scientific">Prochlorococcus marinus str. PAC1</name>
    <dbReference type="NCBI Taxonomy" id="59924"/>
    <lineage>
        <taxon>Bacteria</taxon>
        <taxon>Bacillati</taxon>
        <taxon>Cyanobacteriota</taxon>
        <taxon>Cyanophyceae</taxon>
        <taxon>Synechococcales</taxon>
        <taxon>Prochlorococcaceae</taxon>
        <taxon>Prochlorococcus</taxon>
    </lineage>
</organism>
<proteinExistence type="predicted"/>
<keyword evidence="1" id="KW-0472">Membrane</keyword>
<feature type="transmembrane region" description="Helical" evidence="1">
    <location>
        <begin position="31"/>
        <end position="50"/>
    </location>
</feature>
<dbReference type="AlphaFoldDB" id="A0A0A2C3M5"/>
<dbReference type="RefSeq" id="WP_011294810.1">
    <property type="nucleotide sequence ID" value="NZ_CP138967.1"/>
</dbReference>
<evidence type="ECO:0000313" key="3">
    <source>
        <dbReference type="Proteomes" id="UP000030392"/>
    </source>
</evidence>
<gene>
    <name evidence="2" type="ORF">EV03_1566</name>
</gene>